<accession>A0A5B8MYJ3</accession>
<evidence type="ECO:0000256" key="6">
    <source>
        <dbReference type="ARBA" id="ARBA00023306"/>
    </source>
</evidence>
<keyword evidence="1" id="KW-0132">Cell division</keyword>
<dbReference type="SMART" id="SM00028">
    <property type="entry name" value="TPR"/>
    <property type="match status" value="7"/>
</dbReference>
<feature type="repeat" description="TPR" evidence="7">
    <location>
        <begin position="461"/>
        <end position="494"/>
    </location>
</feature>
<dbReference type="PANTHER" id="PTHR12558:SF9">
    <property type="entry name" value="CELL DIVISION CYCLE PROTEIN 16 HOMOLOG"/>
    <property type="match status" value="1"/>
</dbReference>
<reference evidence="9 10" key="1">
    <citation type="submission" date="2018-07" db="EMBL/GenBank/DDBJ databases">
        <title>The complete nuclear genome of the prasinophyte Chloropicon primus (CCMP1205).</title>
        <authorList>
            <person name="Pombert J.-F."/>
            <person name="Otis C."/>
            <person name="Turmel M."/>
            <person name="Lemieux C."/>
        </authorList>
    </citation>
    <scope>NUCLEOTIDE SEQUENCE [LARGE SCALE GENOMIC DNA]</scope>
    <source>
        <strain evidence="9 10">CCMP1205</strain>
    </source>
</reference>
<dbReference type="PANTHER" id="PTHR12558">
    <property type="entry name" value="CELL DIVISION CYCLE 16,23,27"/>
    <property type="match status" value="1"/>
</dbReference>
<feature type="repeat" description="TPR" evidence="7">
    <location>
        <begin position="359"/>
        <end position="392"/>
    </location>
</feature>
<feature type="repeat" description="TPR" evidence="7">
    <location>
        <begin position="502"/>
        <end position="535"/>
    </location>
</feature>
<evidence type="ECO:0000256" key="5">
    <source>
        <dbReference type="ARBA" id="ARBA00022803"/>
    </source>
</evidence>
<protein>
    <recommendedName>
        <fullName evidence="11">Anaphase-promoting complex subunit 6</fullName>
    </recommendedName>
</protein>
<evidence type="ECO:0000256" key="7">
    <source>
        <dbReference type="PROSITE-ProRule" id="PRU00339"/>
    </source>
</evidence>
<dbReference type="InterPro" id="IPR019734">
    <property type="entry name" value="TPR_rpt"/>
</dbReference>
<evidence type="ECO:0000256" key="2">
    <source>
        <dbReference type="ARBA" id="ARBA00022737"/>
    </source>
</evidence>
<dbReference type="STRING" id="1764295.A0A5B8MYJ3"/>
<name>A0A5B8MYJ3_9CHLO</name>
<organism evidence="9 10">
    <name type="scientific">Chloropicon primus</name>
    <dbReference type="NCBI Taxonomy" id="1764295"/>
    <lineage>
        <taxon>Eukaryota</taxon>
        <taxon>Viridiplantae</taxon>
        <taxon>Chlorophyta</taxon>
        <taxon>Chloropicophyceae</taxon>
        <taxon>Chloropicales</taxon>
        <taxon>Chloropicaceae</taxon>
        <taxon>Chloropicon</taxon>
    </lineage>
</organism>
<dbReference type="InterPro" id="IPR011990">
    <property type="entry name" value="TPR-like_helical_dom_sf"/>
</dbReference>
<keyword evidence="3" id="KW-0498">Mitosis</keyword>
<dbReference type="GO" id="GO:0005680">
    <property type="term" value="C:anaphase-promoting complex"/>
    <property type="evidence" value="ECO:0007669"/>
    <property type="project" value="TreeGrafter"/>
</dbReference>
<evidence type="ECO:0000313" key="10">
    <source>
        <dbReference type="Proteomes" id="UP000316726"/>
    </source>
</evidence>
<evidence type="ECO:0000256" key="3">
    <source>
        <dbReference type="ARBA" id="ARBA00022776"/>
    </source>
</evidence>
<dbReference type="PROSITE" id="PS50005">
    <property type="entry name" value="TPR"/>
    <property type="match status" value="3"/>
</dbReference>
<evidence type="ECO:0000256" key="8">
    <source>
        <dbReference type="SAM" id="MobiDB-lite"/>
    </source>
</evidence>
<dbReference type="GO" id="GO:0045842">
    <property type="term" value="P:positive regulation of mitotic metaphase/anaphase transition"/>
    <property type="evidence" value="ECO:0007669"/>
    <property type="project" value="TreeGrafter"/>
</dbReference>
<evidence type="ECO:0000256" key="4">
    <source>
        <dbReference type="ARBA" id="ARBA00022786"/>
    </source>
</evidence>
<evidence type="ECO:0000313" key="9">
    <source>
        <dbReference type="EMBL" id="QDZ24464.1"/>
    </source>
</evidence>
<keyword evidence="2" id="KW-0677">Repeat</keyword>
<dbReference type="GO" id="GO:0031145">
    <property type="term" value="P:anaphase-promoting complex-dependent catabolic process"/>
    <property type="evidence" value="ECO:0007669"/>
    <property type="project" value="TreeGrafter"/>
</dbReference>
<dbReference type="Pfam" id="PF13181">
    <property type="entry name" value="TPR_8"/>
    <property type="match status" value="1"/>
</dbReference>
<dbReference type="OrthoDB" id="10006270at2759"/>
<dbReference type="GO" id="GO:0051301">
    <property type="term" value="P:cell division"/>
    <property type="evidence" value="ECO:0007669"/>
    <property type="project" value="UniProtKB-KW"/>
</dbReference>
<dbReference type="Proteomes" id="UP000316726">
    <property type="component" value="Chromosome 13"/>
</dbReference>
<keyword evidence="10" id="KW-1185">Reference proteome</keyword>
<keyword evidence="4" id="KW-0833">Ubl conjugation pathway</keyword>
<dbReference type="GO" id="GO:0005737">
    <property type="term" value="C:cytoplasm"/>
    <property type="evidence" value="ECO:0007669"/>
    <property type="project" value="TreeGrafter"/>
</dbReference>
<keyword evidence="5 7" id="KW-0802">TPR repeat</keyword>
<dbReference type="EMBL" id="CP031046">
    <property type="protein sequence ID" value="QDZ24464.1"/>
    <property type="molecule type" value="Genomic_DNA"/>
</dbReference>
<evidence type="ECO:0000256" key="1">
    <source>
        <dbReference type="ARBA" id="ARBA00022618"/>
    </source>
</evidence>
<feature type="region of interest" description="Disordered" evidence="8">
    <location>
        <begin position="153"/>
        <end position="178"/>
    </location>
</feature>
<dbReference type="SUPFAM" id="SSF81901">
    <property type="entry name" value="HCP-like"/>
    <property type="match status" value="1"/>
</dbReference>
<proteinExistence type="predicted"/>
<dbReference type="Pfam" id="PF13424">
    <property type="entry name" value="TPR_12"/>
    <property type="match status" value="1"/>
</dbReference>
<dbReference type="AlphaFoldDB" id="A0A5B8MYJ3"/>
<sequence>MDSSEEEVELEALRGLVQDCVEKHCYRSATFFGDKVCLMSGGENRDVYQLCQTYYYSGQHSRALHRLTKHRKELEKARAERGTAANGSGVVEEEWKAFAYLTALCLAECKEWERCLQVLEEDQEKGEGKREAGGGSDVSRRGVAVSLFSKRMETGEEEDGDAARRGSSGEGRGRAKRGPWKTKLELESAMCVLRAKCYESMDNREKAKRFYIMALEQSDPFCYEAFEALIGNHMLSSEEESSLFSNLDSEVRGHQWLKLLYECKGKKYGKVEQIQEKLNVLGDEGGVGESLDVLTCKSEFLYHCCEYQQCYEVTSRVVAEDSYFLDCLPVHVACAVALGRKNDLFLLGHKLVEEMPERAVAWFAVGAYYYCIKAWDSAERYFQKATGIEKDFAPAWIGYGHTLAAKEEHDQAMAAYRTASRLFQGLHEPLLCLGMEFAKTNNLGMANDFFQKALKIAAEDPLVLNELGVLAYQRGEYSLAVKNFKGALDLAGVDPWSNKEWEPTINNLGHALRKAGRYEEALEHFKRASGLKGQASTYSSMAFTHQLMGHTDKAIELYHKALGIQDCAFSSDMLLICLKEVAFVSL</sequence>
<dbReference type="Pfam" id="PF12895">
    <property type="entry name" value="ANAPC3"/>
    <property type="match status" value="1"/>
</dbReference>
<evidence type="ECO:0008006" key="11">
    <source>
        <dbReference type="Google" id="ProtNLM"/>
    </source>
</evidence>
<keyword evidence="6" id="KW-0131">Cell cycle</keyword>
<gene>
    <name evidence="9" type="ORF">A3770_13p69820</name>
</gene>
<dbReference type="GO" id="GO:0016567">
    <property type="term" value="P:protein ubiquitination"/>
    <property type="evidence" value="ECO:0007669"/>
    <property type="project" value="TreeGrafter"/>
</dbReference>
<dbReference type="Gene3D" id="1.25.40.10">
    <property type="entry name" value="Tetratricopeptide repeat domain"/>
    <property type="match status" value="1"/>
</dbReference>